<protein>
    <recommendedName>
        <fullName evidence="3">Peptidase C1A papain C-terminal domain-containing protein</fullName>
    </recommendedName>
</protein>
<gene>
    <name evidence="4" type="ORF">DILT_LOCUS14518</name>
</gene>
<evidence type="ECO:0000259" key="3">
    <source>
        <dbReference type="SMART" id="SM00645"/>
    </source>
</evidence>
<dbReference type="SMART" id="SM00645">
    <property type="entry name" value="Pept_C1"/>
    <property type="match status" value="1"/>
</dbReference>
<dbReference type="InterPro" id="IPR025661">
    <property type="entry name" value="Pept_asp_AS"/>
</dbReference>
<proteinExistence type="inferred from homology"/>
<dbReference type="PANTHER" id="PTHR12411">
    <property type="entry name" value="CYSTEINE PROTEASE FAMILY C1-RELATED"/>
    <property type="match status" value="1"/>
</dbReference>
<dbReference type="EMBL" id="UYRU01074625">
    <property type="protein sequence ID" value="VDN24856.1"/>
    <property type="molecule type" value="Genomic_DNA"/>
</dbReference>
<evidence type="ECO:0000313" key="4">
    <source>
        <dbReference type="EMBL" id="VDN24856.1"/>
    </source>
</evidence>
<keyword evidence="5" id="KW-1185">Reference proteome</keyword>
<dbReference type="Pfam" id="PF00112">
    <property type="entry name" value="Peptidase_C1"/>
    <property type="match status" value="1"/>
</dbReference>
<comment type="similarity">
    <text evidence="1">Belongs to the peptidase C1 family.</text>
</comment>
<keyword evidence="2" id="KW-1015">Disulfide bond</keyword>
<dbReference type="Gene3D" id="3.90.70.10">
    <property type="entry name" value="Cysteine proteinases"/>
    <property type="match status" value="1"/>
</dbReference>
<dbReference type="InterPro" id="IPR013128">
    <property type="entry name" value="Peptidase_C1A"/>
</dbReference>
<evidence type="ECO:0000256" key="1">
    <source>
        <dbReference type="ARBA" id="ARBA00008455"/>
    </source>
</evidence>
<dbReference type="PROSITE" id="PS00640">
    <property type="entry name" value="THIOL_PROTEASE_ASN"/>
    <property type="match status" value="1"/>
</dbReference>
<sequence>MVRISADDLVSCCQDCGSGRDGGWPAAAWLYWVQEGIVTRGPYGDNTTCRPYEIPPCEHHTEGDLPPCTGDAETPACTKKCQEGYPTPYAKDKHYGLDTYAVRFGEEKIRKEIMTNGPVEADFAVYADFLNYKSGVYKYITGGHAIRLLGWGVENDTPYWLAANSWNTDWGDKGYFKILRGNNECGIENDIIGVTPKYG</sequence>
<dbReference type="GO" id="GO:0006508">
    <property type="term" value="P:proteolysis"/>
    <property type="evidence" value="ECO:0007669"/>
    <property type="project" value="InterPro"/>
</dbReference>
<name>A0A3P7Q2V3_DIBLA</name>
<dbReference type="AlphaFoldDB" id="A0A3P7Q2V3"/>
<dbReference type="GO" id="GO:0008234">
    <property type="term" value="F:cysteine-type peptidase activity"/>
    <property type="evidence" value="ECO:0007669"/>
    <property type="project" value="InterPro"/>
</dbReference>
<dbReference type="InterPro" id="IPR038765">
    <property type="entry name" value="Papain-like_cys_pep_sf"/>
</dbReference>
<organism evidence="4 5">
    <name type="scientific">Dibothriocephalus latus</name>
    <name type="common">Fish tapeworm</name>
    <name type="synonym">Diphyllobothrium latum</name>
    <dbReference type="NCBI Taxonomy" id="60516"/>
    <lineage>
        <taxon>Eukaryota</taxon>
        <taxon>Metazoa</taxon>
        <taxon>Spiralia</taxon>
        <taxon>Lophotrochozoa</taxon>
        <taxon>Platyhelminthes</taxon>
        <taxon>Cestoda</taxon>
        <taxon>Eucestoda</taxon>
        <taxon>Diphyllobothriidea</taxon>
        <taxon>Diphyllobothriidae</taxon>
        <taxon>Dibothriocephalus</taxon>
    </lineage>
</organism>
<dbReference type="InterPro" id="IPR000668">
    <property type="entry name" value="Peptidase_C1A_C"/>
</dbReference>
<dbReference type="InterPro" id="IPR025660">
    <property type="entry name" value="Pept_his_AS"/>
</dbReference>
<dbReference type="PROSITE" id="PS00639">
    <property type="entry name" value="THIOL_PROTEASE_HIS"/>
    <property type="match status" value="1"/>
</dbReference>
<dbReference type="SUPFAM" id="SSF54001">
    <property type="entry name" value="Cysteine proteinases"/>
    <property type="match status" value="1"/>
</dbReference>
<evidence type="ECO:0000313" key="5">
    <source>
        <dbReference type="Proteomes" id="UP000281553"/>
    </source>
</evidence>
<dbReference type="OrthoDB" id="640249at2759"/>
<reference evidence="4 5" key="1">
    <citation type="submission" date="2018-11" db="EMBL/GenBank/DDBJ databases">
        <authorList>
            <consortium name="Pathogen Informatics"/>
        </authorList>
    </citation>
    <scope>NUCLEOTIDE SEQUENCE [LARGE SCALE GENOMIC DNA]</scope>
</reference>
<dbReference type="CDD" id="cd02620">
    <property type="entry name" value="Peptidase_C1A_CathepsinB"/>
    <property type="match status" value="1"/>
</dbReference>
<dbReference type="Proteomes" id="UP000281553">
    <property type="component" value="Unassembled WGS sequence"/>
</dbReference>
<feature type="domain" description="Peptidase C1A papain C-terminal" evidence="3">
    <location>
        <begin position="1"/>
        <end position="195"/>
    </location>
</feature>
<accession>A0A3P7Q2V3</accession>
<evidence type="ECO:0000256" key="2">
    <source>
        <dbReference type="ARBA" id="ARBA00023157"/>
    </source>
</evidence>